<comment type="cofactor">
    <cofactor evidence="5">
        <name>Mg(2+)</name>
        <dbReference type="ChEBI" id="CHEBI:18420"/>
    </cofactor>
</comment>
<gene>
    <name evidence="7" type="ORF">PPRIM_AZ9-3.1.T0120112</name>
</gene>
<dbReference type="EMBL" id="CAJJDM010000009">
    <property type="protein sequence ID" value="CAD8047802.1"/>
    <property type="molecule type" value="Genomic_DNA"/>
</dbReference>
<reference evidence="7" key="1">
    <citation type="submission" date="2021-01" db="EMBL/GenBank/DDBJ databases">
        <authorList>
            <consortium name="Genoscope - CEA"/>
            <person name="William W."/>
        </authorList>
    </citation>
    <scope>NUCLEOTIDE SEQUENCE</scope>
</reference>
<dbReference type="PROSITE" id="PS00107">
    <property type="entry name" value="PROTEIN_KINASE_ATP"/>
    <property type="match status" value="1"/>
</dbReference>
<proteinExistence type="inferred from homology"/>
<dbReference type="InterPro" id="IPR003527">
    <property type="entry name" value="MAP_kinase_CS"/>
</dbReference>
<dbReference type="GO" id="GO:0005524">
    <property type="term" value="F:ATP binding"/>
    <property type="evidence" value="ECO:0007669"/>
    <property type="project" value="UniProtKB-UniRule"/>
</dbReference>
<name>A0A8S1JYG6_PARPR</name>
<keyword evidence="2 3" id="KW-0067">ATP-binding</keyword>
<dbReference type="GO" id="GO:0004707">
    <property type="term" value="F:MAP kinase activity"/>
    <property type="evidence" value="ECO:0007669"/>
    <property type="project" value="UniProtKB-EC"/>
</dbReference>
<evidence type="ECO:0000256" key="5">
    <source>
        <dbReference type="RuleBase" id="RU361165"/>
    </source>
</evidence>
<dbReference type="Proteomes" id="UP000688137">
    <property type="component" value="Unassembled WGS sequence"/>
</dbReference>
<dbReference type="PROSITE" id="PS00108">
    <property type="entry name" value="PROTEIN_KINASE_ST"/>
    <property type="match status" value="1"/>
</dbReference>
<dbReference type="EC" id="2.7.11.24" evidence="5"/>
<protein>
    <recommendedName>
        <fullName evidence="5">Mitogen-activated protein kinase</fullName>
        <ecNumber evidence="5">2.7.11.24</ecNumber>
    </recommendedName>
</protein>
<evidence type="ECO:0000256" key="4">
    <source>
        <dbReference type="RuleBase" id="RU000304"/>
    </source>
</evidence>
<organism evidence="7 8">
    <name type="scientific">Paramecium primaurelia</name>
    <dbReference type="NCBI Taxonomy" id="5886"/>
    <lineage>
        <taxon>Eukaryota</taxon>
        <taxon>Sar</taxon>
        <taxon>Alveolata</taxon>
        <taxon>Ciliophora</taxon>
        <taxon>Intramacronucleata</taxon>
        <taxon>Oligohymenophorea</taxon>
        <taxon>Peniculida</taxon>
        <taxon>Parameciidae</taxon>
        <taxon>Paramecium</taxon>
    </lineage>
</organism>
<dbReference type="PANTHER" id="PTHR24055">
    <property type="entry name" value="MITOGEN-ACTIVATED PROTEIN KINASE"/>
    <property type="match status" value="1"/>
</dbReference>
<sequence length="491" mass="56993">MSEIVDQNILKKYEILTKIGKGAYGIVWKAKDIKSQKIVALKKVFDAFNNPTDAQRTYREVCLLKKLNHPNIVSLIDTYPAENQNDLYMVFEYIETDLHVAIRAKLLQPPHRRYITYQIFKALKYIHSSGMIHRDLKPANILLNSECQIKLADFGLARIVSTWEDDILTDYVATRWFRAPEILLGSKFYSTGVDMWAMGCMMCEMIMGKALFSGTSTINQIEKIIDVLGLPTQEDIQSFGGQKQLFEKFSRNYKFNLKSILNCGNDEFDLITNLLAYNPNKRLNAIEALKHPYFREFHNVEEEITFKGQIKLELRDDKLFPIQIYRDLLYKQNKNSNRMINLINKQKKLIQIIEKKEIESLKKAKSQQQINQQSTKSAFLQNNSTTNFDKSINKTVAIPLQNNYSKQQTNFNNLKQQQLQNRLKQICLSSPDKIENTIQSKSPKPQMLIPQRQFIKTNLKPITFNNLIDTSLSPQSLSKQQIINSLTQMQL</sequence>
<dbReference type="FunFam" id="1.10.510.10:FF:000238">
    <property type="entry name" value="Mitogen-activated protein kinase"/>
    <property type="match status" value="1"/>
</dbReference>
<dbReference type="InterPro" id="IPR050117">
    <property type="entry name" value="MAPK"/>
</dbReference>
<keyword evidence="1 3" id="KW-0547">Nucleotide-binding</keyword>
<dbReference type="AlphaFoldDB" id="A0A8S1JYG6"/>
<dbReference type="SMART" id="SM00220">
    <property type="entry name" value="S_TKc"/>
    <property type="match status" value="1"/>
</dbReference>
<comment type="caution">
    <text evidence="7">The sequence shown here is derived from an EMBL/GenBank/DDBJ whole genome shotgun (WGS) entry which is preliminary data.</text>
</comment>
<evidence type="ECO:0000256" key="3">
    <source>
        <dbReference type="PROSITE-ProRule" id="PRU10141"/>
    </source>
</evidence>
<keyword evidence="5" id="KW-0418">Kinase</keyword>
<keyword evidence="5" id="KW-0808">Transferase</keyword>
<dbReference type="InterPro" id="IPR008271">
    <property type="entry name" value="Ser/Thr_kinase_AS"/>
</dbReference>
<comment type="similarity">
    <text evidence="5">Belongs to the protein kinase superfamily. Ser/Thr protein kinase family. MAP kinase subfamily.</text>
</comment>
<comment type="activity regulation">
    <text evidence="5">Activated by threonine and tyrosine phosphorylation.</text>
</comment>
<accession>A0A8S1JYG6</accession>
<dbReference type="PROSITE" id="PS50011">
    <property type="entry name" value="PROTEIN_KINASE_DOM"/>
    <property type="match status" value="1"/>
</dbReference>
<dbReference type="FunFam" id="3.30.200.20:FF:001058">
    <property type="entry name" value="Mitogen-activated protein kinase"/>
    <property type="match status" value="1"/>
</dbReference>
<feature type="binding site" evidence="3">
    <location>
        <position position="42"/>
    </location>
    <ligand>
        <name>ATP</name>
        <dbReference type="ChEBI" id="CHEBI:30616"/>
    </ligand>
</feature>
<dbReference type="PROSITE" id="PS01351">
    <property type="entry name" value="MAPK"/>
    <property type="match status" value="1"/>
</dbReference>
<evidence type="ECO:0000313" key="7">
    <source>
        <dbReference type="EMBL" id="CAD8047802.1"/>
    </source>
</evidence>
<keyword evidence="5" id="KW-0460">Magnesium</keyword>
<evidence type="ECO:0000259" key="6">
    <source>
        <dbReference type="PROSITE" id="PS50011"/>
    </source>
</evidence>
<evidence type="ECO:0000256" key="1">
    <source>
        <dbReference type="ARBA" id="ARBA00022741"/>
    </source>
</evidence>
<evidence type="ECO:0000256" key="2">
    <source>
        <dbReference type="ARBA" id="ARBA00022840"/>
    </source>
</evidence>
<keyword evidence="8" id="KW-1185">Reference proteome</keyword>
<dbReference type="Pfam" id="PF00069">
    <property type="entry name" value="Pkinase"/>
    <property type="match status" value="1"/>
</dbReference>
<dbReference type="InterPro" id="IPR017441">
    <property type="entry name" value="Protein_kinase_ATP_BS"/>
</dbReference>
<keyword evidence="4" id="KW-0723">Serine/threonine-protein kinase</keyword>
<evidence type="ECO:0000313" key="8">
    <source>
        <dbReference type="Proteomes" id="UP000688137"/>
    </source>
</evidence>
<feature type="domain" description="Protein kinase" evidence="6">
    <location>
        <begin position="13"/>
        <end position="294"/>
    </location>
</feature>
<dbReference type="InterPro" id="IPR000719">
    <property type="entry name" value="Prot_kinase_dom"/>
</dbReference>
<comment type="catalytic activity">
    <reaction evidence="5">
        <text>L-threonyl-[protein] + ATP = O-phospho-L-threonyl-[protein] + ADP + H(+)</text>
        <dbReference type="Rhea" id="RHEA:46608"/>
        <dbReference type="Rhea" id="RHEA-COMP:11060"/>
        <dbReference type="Rhea" id="RHEA-COMP:11605"/>
        <dbReference type="ChEBI" id="CHEBI:15378"/>
        <dbReference type="ChEBI" id="CHEBI:30013"/>
        <dbReference type="ChEBI" id="CHEBI:30616"/>
        <dbReference type="ChEBI" id="CHEBI:61977"/>
        <dbReference type="ChEBI" id="CHEBI:456216"/>
        <dbReference type="EC" id="2.7.11.24"/>
    </reaction>
</comment>